<evidence type="ECO:0000313" key="3">
    <source>
        <dbReference type="Proteomes" id="UP000324800"/>
    </source>
</evidence>
<dbReference type="EMBL" id="SNRW01042900">
    <property type="protein sequence ID" value="KAA6330161.1"/>
    <property type="molecule type" value="Genomic_DNA"/>
</dbReference>
<sequence length="111" mass="12910">MIGLLDLRTLRFITTLFSDELITVQEVIGELEMLKLSVNLDQKISTQEHKQQTYSRRVRKKDSKEGKEGKESSCRIRTKEDSTDSVLENLEESKMVKEQSILKEEEIKFSS</sequence>
<dbReference type="Proteomes" id="UP000324800">
    <property type="component" value="Unassembled WGS sequence"/>
</dbReference>
<evidence type="ECO:0000313" key="2">
    <source>
        <dbReference type="EMBL" id="KAA6330161.1"/>
    </source>
</evidence>
<feature type="compositionally biased region" description="Basic and acidic residues" evidence="1">
    <location>
        <begin position="62"/>
        <end position="82"/>
    </location>
</feature>
<reference evidence="2 3" key="1">
    <citation type="submission" date="2019-03" db="EMBL/GenBank/DDBJ databases">
        <title>Single cell metagenomics reveals metabolic interactions within the superorganism composed of flagellate Streblomastix strix and complex community of Bacteroidetes bacteria on its surface.</title>
        <authorList>
            <person name="Treitli S.C."/>
            <person name="Kolisko M."/>
            <person name="Husnik F."/>
            <person name="Keeling P."/>
            <person name="Hampl V."/>
        </authorList>
    </citation>
    <scope>NUCLEOTIDE SEQUENCE [LARGE SCALE GENOMIC DNA]</scope>
    <source>
        <strain evidence="2">ST1C</strain>
    </source>
</reference>
<comment type="caution">
    <text evidence="2">The sequence shown here is derived from an EMBL/GenBank/DDBJ whole genome shotgun (WGS) entry which is preliminary data.</text>
</comment>
<evidence type="ECO:0000256" key="1">
    <source>
        <dbReference type="SAM" id="MobiDB-lite"/>
    </source>
</evidence>
<feature type="region of interest" description="Disordered" evidence="1">
    <location>
        <begin position="44"/>
        <end position="89"/>
    </location>
</feature>
<gene>
    <name evidence="2" type="ORF">EZS28_053530</name>
</gene>
<name>A0A5J4RB06_9EUKA</name>
<organism evidence="2 3">
    <name type="scientific">Streblomastix strix</name>
    <dbReference type="NCBI Taxonomy" id="222440"/>
    <lineage>
        <taxon>Eukaryota</taxon>
        <taxon>Metamonada</taxon>
        <taxon>Preaxostyla</taxon>
        <taxon>Oxymonadida</taxon>
        <taxon>Streblomastigidae</taxon>
        <taxon>Streblomastix</taxon>
    </lineage>
</organism>
<dbReference type="AlphaFoldDB" id="A0A5J4RB06"/>
<protein>
    <submittedName>
        <fullName evidence="2">Uncharacterized protein</fullName>
    </submittedName>
</protein>
<proteinExistence type="predicted"/>
<accession>A0A5J4RB06</accession>